<evidence type="ECO:0000313" key="3">
    <source>
        <dbReference type="Proteomes" id="UP001151752"/>
    </source>
</evidence>
<evidence type="ECO:0000313" key="2">
    <source>
        <dbReference type="EMBL" id="KAJ6682407.1"/>
    </source>
</evidence>
<evidence type="ECO:0008006" key="4">
    <source>
        <dbReference type="Google" id="ProtNLM"/>
    </source>
</evidence>
<sequence length="72" mass="8250">MGNPMLLLLLTLAHKSYKCDAHRSGSMHGTKFAWWNTQTGMKNAVSKKKGLDIRLHALPLFFLVNFMCYFAF</sequence>
<dbReference type="EMBL" id="JAPFFM010000020">
    <property type="protein sequence ID" value="KAJ6682407.1"/>
    <property type="molecule type" value="Genomic_DNA"/>
</dbReference>
<reference evidence="2" key="1">
    <citation type="submission" date="2022-11" db="EMBL/GenBank/DDBJ databases">
        <authorList>
            <person name="Hyden B.L."/>
            <person name="Feng K."/>
            <person name="Yates T."/>
            <person name="Jawdy S."/>
            <person name="Smart L.B."/>
            <person name="Muchero W."/>
        </authorList>
    </citation>
    <scope>NUCLEOTIDE SEQUENCE</scope>
    <source>
        <tissue evidence="2">Shoot tip</tissue>
    </source>
</reference>
<gene>
    <name evidence="2" type="ORF">OIU74_020612</name>
</gene>
<organism evidence="2 3">
    <name type="scientific">Salix koriyanagi</name>
    <dbReference type="NCBI Taxonomy" id="2511006"/>
    <lineage>
        <taxon>Eukaryota</taxon>
        <taxon>Viridiplantae</taxon>
        <taxon>Streptophyta</taxon>
        <taxon>Embryophyta</taxon>
        <taxon>Tracheophyta</taxon>
        <taxon>Spermatophyta</taxon>
        <taxon>Magnoliopsida</taxon>
        <taxon>eudicotyledons</taxon>
        <taxon>Gunneridae</taxon>
        <taxon>Pentapetalae</taxon>
        <taxon>rosids</taxon>
        <taxon>fabids</taxon>
        <taxon>Malpighiales</taxon>
        <taxon>Salicaceae</taxon>
        <taxon>Saliceae</taxon>
        <taxon>Salix</taxon>
    </lineage>
</organism>
<name>A0A9Q0P6A2_9ROSI</name>
<protein>
    <recommendedName>
        <fullName evidence="4">Secreted protein</fullName>
    </recommendedName>
</protein>
<accession>A0A9Q0P6A2</accession>
<feature type="signal peptide" evidence="1">
    <location>
        <begin position="1"/>
        <end position="21"/>
    </location>
</feature>
<evidence type="ECO:0000256" key="1">
    <source>
        <dbReference type="SAM" id="SignalP"/>
    </source>
</evidence>
<proteinExistence type="predicted"/>
<keyword evidence="1" id="KW-0732">Signal</keyword>
<reference evidence="2" key="2">
    <citation type="journal article" date="2023" name="Int. J. Mol. Sci.">
        <title>De Novo Assembly and Annotation of 11 Diverse Shrub Willow (Salix) Genomes Reveals Novel Gene Organization in Sex-Linked Regions.</title>
        <authorList>
            <person name="Hyden B."/>
            <person name="Feng K."/>
            <person name="Yates T.B."/>
            <person name="Jawdy S."/>
            <person name="Cereghino C."/>
            <person name="Smart L.B."/>
            <person name="Muchero W."/>
        </authorList>
    </citation>
    <scope>NUCLEOTIDE SEQUENCE</scope>
    <source>
        <tissue evidence="2">Shoot tip</tissue>
    </source>
</reference>
<feature type="chain" id="PRO_5040285021" description="Secreted protein" evidence="1">
    <location>
        <begin position="22"/>
        <end position="72"/>
    </location>
</feature>
<dbReference type="Proteomes" id="UP001151752">
    <property type="component" value="Chromosome 5"/>
</dbReference>
<keyword evidence="3" id="KW-1185">Reference proteome</keyword>
<comment type="caution">
    <text evidence="2">The sequence shown here is derived from an EMBL/GenBank/DDBJ whole genome shotgun (WGS) entry which is preliminary data.</text>
</comment>
<dbReference type="AlphaFoldDB" id="A0A9Q0P6A2"/>